<evidence type="ECO:0000313" key="8">
    <source>
        <dbReference type="EMBL" id="SHK38184.1"/>
    </source>
</evidence>
<name>A0A1M6S091_SELRU</name>
<dbReference type="EMBL" id="FRBC01000003">
    <property type="protein sequence ID" value="SHK38184.1"/>
    <property type="molecule type" value="Genomic_DNA"/>
</dbReference>
<dbReference type="Pfam" id="PF22692">
    <property type="entry name" value="LlgE_F_G_D1"/>
    <property type="match status" value="1"/>
</dbReference>
<dbReference type="GO" id="GO:0071978">
    <property type="term" value="P:bacterial-type flagellum-dependent swarming motility"/>
    <property type="evidence" value="ECO:0007669"/>
    <property type="project" value="TreeGrafter"/>
</dbReference>
<dbReference type="PANTHER" id="PTHR30435">
    <property type="entry name" value="FLAGELLAR PROTEIN"/>
    <property type="match status" value="1"/>
</dbReference>
<feature type="domain" description="Flagellar basal-body/hook protein C-terminal" evidence="6">
    <location>
        <begin position="381"/>
        <end position="425"/>
    </location>
</feature>
<comment type="similarity">
    <text evidence="2 4">Belongs to the flagella basal body rod proteins family.</text>
</comment>
<dbReference type="AlphaFoldDB" id="A0A1M6S091"/>
<reference evidence="8 9" key="1">
    <citation type="submission" date="2016-11" db="EMBL/GenBank/DDBJ databases">
        <authorList>
            <person name="Jaros S."/>
            <person name="Januszkiewicz K."/>
            <person name="Wedrychowicz H."/>
        </authorList>
    </citation>
    <scope>NUCLEOTIDE SEQUENCE [LARGE SCALE GENOMIC DNA]</scope>
    <source>
        <strain evidence="8 9">HD4</strain>
    </source>
</reference>
<dbReference type="InterPro" id="IPR001444">
    <property type="entry name" value="Flag_bb_rod_N"/>
</dbReference>
<protein>
    <recommendedName>
        <fullName evidence="4">Flagellar hook protein FlgE</fullName>
    </recommendedName>
</protein>
<keyword evidence="8" id="KW-0282">Flagellum</keyword>
<evidence type="ECO:0000259" key="5">
    <source>
        <dbReference type="Pfam" id="PF00460"/>
    </source>
</evidence>
<dbReference type="PANTHER" id="PTHR30435:SF1">
    <property type="entry name" value="FLAGELLAR HOOK PROTEIN FLGE"/>
    <property type="match status" value="1"/>
</dbReference>
<evidence type="ECO:0000256" key="4">
    <source>
        <dbReference type="RuleBase" id="RU362116"/>
    </source>
</evidence>
<dbReference type="GO" id="GO:0009425">
    <property type="term" value="C:bacterial-type flagellum basal body"/>
    <property type="evidence" value="ECO:0007669"/>
    <property type="project" value="UniProtKB-SubCell"/>
</dbReference>
<comment type="function">
    <text evidence="4">A flexible structure which links the flagellar filament to the drive apparatus in the basal body.</text>
</comment>
<dbReference type="Pfam" id="PF06429">
    <property type="entry name" value="Flg_bbr_C"/>
    <property type="match status" value="1"/>
</dbReference>
<evidence type="ECO:0000256" key="1">
    <source>
        <dbReference type="ARBA" id="ARBA00004117"/>
    </source>
</evidence>
<dbReference type="Proteomes" id="UP000184263">
    <property type="component" value="Unassembled WGS sequence"/>
</dbReference>
<evidence type="ECO:0000259" key="7">
    <source>
        <dbReference type="Pfam" id="PF22692"/>
    </source>
</evidence>
<evidence type="ECO:0000256" key="2">
    <source>
        <dbReference type="ARBA" id="ARBA00009677"/>
    </source>
</evidence>
<feature type="domain" description="Flagellar hook protein FlgE/F/G-like D1" evidence="7">
    <location>
        <begin position="97"/>
        <end position="160"/>
    </location>
</feature>
<proteinExistence type="inferred from homology"/>
<dbReference type="GO" id="GO:0005829">
    <property type="term" value="C:cytosol"/>
    <property type="evidence" value="ECO:0007669"/>
    <property type="project" value="TreeGrafter"/>
</dbReference>
<dbReference type="NCBIfam" id="TIGR03506">
    <property type="entry name" value="FlgEFG_subfam"/>
    <property type="match status" value="1"/>
</dbReference>
<comment type="subcellular location">
    <subcellularLocation>
        <location evidence="1 4">Bacterial flagellum basal body</location>
    </subcellularLocation>
</comment>
<dbReference type="InterPro" id="IPR020013">
    <property type="entry name" value="Flagellar_FlgE/F/G"/>
</dbReference>
<dbReference type="PROSITE" id="PS00588">
    <property type="entry name" value="FLAGELLA_BB_ROD"/>
    <property type="match status" value="1"/>
</dbReference>
<dbReference type="InterPro" id="IPR010930">
    <property type="entry name" value="Flg_bb/hook_C_dom"/>
</dbReference>
<keyword evidence="3 4" id="KW-0975">Bacterial flagellum</keyword>
<evidence type="ECO:0000256" key="3">
    <source>
        <dbReference type="ARBA" id="ARBA00023143"/>
    </source>
</evidence>
<keyword evidence="8" id="KW-0966">Cell projection</keyword>
<dbReference type="InterPro" id="IPR037925">
    <property type="entry name" value="FlgE/F/G-like"/>
</dbReference>
<organism evidence="8 9">
    <name type="scientific">Selenomonas ruminantium</name>
    <dbReference type="NCBI Taxonomy" id="971"/>
    <lineage>
        <taxon>Bacteria</taxon>
        <taxon>Bacillati</taxon>
        <taxon>Bacillota</taxon>
        <taxon>Negativicutes</taxon>
        <taxon>Selenomonadales</taxon>
        <taxon>Selenomonadaceae</taxon>
        <taxon>Selenomonas</taxon>
    </lineage>
</organism>
<dbReference type="OrthoDB" id="9804559at2"/>
<evidence type="ECO:0000259" key="6">
    <source>
        <dbReference type="Pfam" id="PF06429"/>
    </source>
</evidence>
<accession>A0A1M6S091</accession>
<feature type="domain" description="Flagellar basal body rod protein N-terminal" evidence="5">
    <location>
        <begin position="5"/>
        <end position="35"/>
    </location>
</feature>
<dbReference type="RefSeq" id="WP_073088181.1">
    <property type="nucleotide sequence ID" value="NZ_FRBC01000003.1"/>
</dbReference>
<dbReference type="InterPro" id="IPR053967">
    <property type="entry name" value="LlgE_F_G-like_D1"/>
</dbReference>
<dbReference type="Pfam" id="PF00460">
    <property type="entry name" value="Flg_bb_rod"/>
    <property type="match status" value="1"/>
</dbReference>
<keyword evidence="8" id="KW-0969">Cilium</keyword>
<gene>
    <name evidence="8" type="ORF">SAMN05216582_10345</name>
</gene>
<dbReference type="SUPFAM" id="SSF117143">
    <property type="entry name" value="Flagellar hook protein flgE"/>
    <property type="match status" value="1"/>
</dbReference>
<sequence length="427" mass="45222">MIRSLYTGASGLKNHQSKMDTVGNNISNVNTVGYKSSRTTFADILSQNIKGAAASNGNVGSTNPTQIGLGTQTASTDLIFKDGAPMMTGKNTDLCLSGDGLFIVRGGNETYYTRDGVFDLDATGNYVLPGSGHFVQGWMASKGVIDTTGGIENIKITIGQPLADESFSVEFGGKEFRISGIPDNGKKWSFKDDVLLGAQTADIVDQDGKGATVQIIPAATFEVAKGTDVYFQTYDILTMGSVTKQYPLTITIDGKTYKAISMDSDKYKSNWVLKPGGAVAGSNTITITDGKNDITFTLDLPLTESIGGSDATLKEIQIDSSGIITGIYTDGTRRSEAQVALAHFSNSAGLLKTGKSLYQESANSGKPLTIKAGEFGTVLTPGALEMSNVNVANEFADMIITQRGFQSNAKTITVSDELTETAINMKR</sequence>
<dbReference type="GO" id="GO:0009424">
    <property type="term" value="C:bacterial-type flagellum hook"/>
    <property type="evidence" value="ECO:0007669"/>
    <property type="project" value="TreeGrafter"/>
</dbReference>
<dbReference type="InterPro" id="IPR019776">
    <property type="entry name" value="Flagellar_basal_body_rod_CS"/>
</dbReference>
<evidence type="ECO:0000313" key="9">
    <source>
        <dbReference type="Proteomes" id="UP000184263"/>
    </source>
</evidence>